<reference evidence="1" key="2">
    <citation type="journal article" date="2015" name="Data Brief">
        <title>Shoot transcriptome of the giant reed, Arundo donax.</title>
        <authorList>
            <person name="Barrero R.A."/>
            <person name="Guerrero F.D."/>
            <person name="Moolhuijzen P."/>
            <person name="Goolsby J.A."/>
            <person name="Tidwell J."/>
            <person name="Bellgard S.E."/>
            <person name="Bellgard M.I."/>
        </authorList>
    </citation>
    <scope>NUCLEOTIDE SEQUENCE</scope>
    <source>
        <tissue evidence="1">Shoot tissue taken approximately 20 cm above the soil surface</tissue>
    </source>
</reference>
<reference evidence="1" key="1">
    <citation type="submission" date="2014-09" db="EMBL/GenBank/DDBJ databases">
        <authorList>
            <person name="Magalhaes I.L.F."/>
            <person name="Oliveira U."/>
            <person name="Santos F.R."/>
            <person name="Vidigal T.H.D.A."/>
            <person name="Brescovit A.D."/>
            <person name="Santos A.J."/>
        </authorList>
    </citation>
    <scope>NUCLEOTIDE SEQUENCE</scope>
    <source>
        <tissue evidence="1">Shoot tissue taken approximately 20 cm above the soil surface</tissue>
    </source>
</reference>
<organism evidence="1">
    <name type="scientific">Arundo donax</name>
    <name type="common">Giant reed</name>
    <name type="synonym">Donax arundinaceus</name>
    <dbReference type="NCBI Taxonomy" id="35708"/>
    <lineage>
        <taxon>Eukaryota</taxon>
        <taxon>Viridiplantae</taxon>
        <taxon>Streptophyta</taxon>
        <taxon>Embryophyta</taxon>
        <taxon>Tracheophyta</taxon>
        <taxon>Spermatophyta</taxon>
        <taxon>Magnoliopsida</taxon>
        <taxon>Liliopsida</taxon>
        <taxon>Poales</taxon>
        <taxon>Poaceae</taxon>
        <taxon>PACMAD clade</taxon>
        <taxon>Arundinoideae</taxon>
        <taxon>Arundineae</taxon>
        <taxon>Arundo</taxon>
    </lineage>
</organism>
<sequence length="34" mass="3730">MGISSLLASFPAPGCEFWFTCVDEWPEVMSCSSD</sequence>
<dbReference type="EMBL" id="GBRH01258058">
    <property type="protein sequence ID" value="JAD39837.1"/>
    <property type="molecule type" value="Transcribed_RNA"/>
</dbReference>
<protein>
    <submittedName>
        <fullName evidence="1">Uncharacterized protein</fullName>
    </submittedName>
</protein>
<accession>A0A0A8ZYH2</accession>
<dbReference type="AlphaFoldDB" id="A0A0A8ZYH2"/>
<name>A0A0A8ZYH2_ARUDO</name>
<evidence type="ECO:0000313" key="1">
    <source>
        <dbReference type="EMBL" id="JAD39837.1"/>
    </source>
</evidence>
<proteinExistence type="predicted"/>